<name>A0A849CCU3_9NOCA</name>
<evidence type="ECO:0000313" key="2">
    <source>
        <dbReference type="Proteomes" id="UP000586827"/>
    </source>
</evidence>
<sequence length="173" mass="19397">MTWIAPETDRTPFLVVGDERAMLRSFLDRSRATLLWKCQGLNETQLAARSVEPSIMSLLGLVRHMTEVERGWMRVVAAGEQVEYAYCSETNPDGDFDDAVAAGAEADLARYRGEIALCDKATGELPLEHVGVHPHTGAERSVRWIYLHLIEEYSRHNGHADLLRERIDGATGY</sequence>
<organism evidence="1 2">
    <name type="scientific">Nocardia uniformis</name>
    <dbReference type="NCBI Taxonomy" id="53432"/>
    <lineage>
        <taxon>Bacteria</taxon>
        <taxon>Bacillati</taxon>
        <taxon>Actinomycetota</taxon>
        <taxon>Actinomycetes</taxon>
        <taxon>Mycobacteriales</taxon>
        <taxon>Nocardiaceae</taxon>
        <taxon>Nocardia</taxon>
    </lineage>
</organism>
<accession>A0A849CCU3</accession>
<protein>
    <submittedName>
        <fullName evidence="1">DinB family protein</fullName>
    </submittedName>
</protein>
<dbReference type="EMBL" id="JABELX010000013">
    <property type="protein sequence ID" value="NNH74250.1"/>
    <property type="molecule type" value="Genomic_DNA"/>
</dbReference>
<proteinExistence type="predicted"/>
<dbReference type="InterPro" id="IPR007061">
    <property type="entry name" value="MST-like"/>
</dbReference>
<dbReference type="InterPro" id="IPR034660">
    <property type="entry name" value="DinB/YfiT-like"/>
</dbReference>
<evidence type="ECO:0000313" key="1">
    <source>
        <dbReference type="EMBL" id="NNH74250.1"/>
    </source>
</evidence>
<dbReference type="AlphaFoldDB" id="A0A849CCU3"/>
<dbReference type="Proteomes" id="UP000586827">
    <property type="component" value="Unassembled WGS sequence"/>
</dbReference>
<dbReference type="Gene3D" id="1.20.120.450">
    <property type="entry name" value="dinb family like domain"/>
    <property type="match status" value="1"/>
</dbReference>
<reference evidence="1 2" key="1">
    <citation type="submission" date="2020-05" db="EMBL/GenBank/DDBJ databases">
        <title>MicrobeNet Type strains.</title>
        <authorList>
            <person name="Nicholson A.C."/>
        </authorList>
    </citation>
    <scope>NUCLEOTIDE SEQUENCE [LARGE SCALE GENOMIC DNA]</scope>
    <source>
        <strain evidence="1 2">JCM 3224</strain>
    </source>
</reference>
<gene>
    <name evidence="1" type="ORF">HLB23_31105</name>
</gene>
<dbReference type="Pfam" id="PF04978">
    <property type="entry name" value="MST"/>
    <property type="match status" value="1"/>
</dbReference>
<dbReference type="SUPFAM" id="SSF109854">
    <property type="entry name" value="DinB/YfiT-like putative metalloenzymes"/>
    <property type="match status" value="1"/>
</dbReference>
<comment type="caution">
    <text evidence="1">The sequence shown here is derived from an EMBL/GenBank/DDBJ whole genome shotgun (WGS) entry which is preliminary data.</text>
</comment>
<keyword evidence="2" id="KW-1185">Reference proteome</keyword>
<dbReference type="RefSeq" id="WP_067523642.1">
    <property type="nucleotide sequence ID" value="NZ_JABELX010000013.1"/>
</dbReference>